<reference evidence="1 2" key="1">
    <citation type="submission" date="2023-05" db="EMBL/GenBank/DDBJ databases">
        <title>Genome sequence of Pinibacter sp. MAH-24.</title>
        <authorList>
            <person name="Huq M.A."/>
        </authorList>
    </citation>
    <scope>NUCLEOTIDE SEQUENCE [LARGE SCALE GENOMIC DNA]</scope>
    <source>
        <strain evidence="1 2">MAH-24</strain>
    </source>
</reference>
<name>A0ABT6RFN8_9BACT</name>
<evidence type="ECO:0000313" key="1">
    <source>
        <dbReference type="EMBL" id="MDI3321380.1"/>
    </source>
</evidence>
<accession>A0ABT6RFN8</accession>
<comment type="caution">
    <text evidence="1">The sequence shown here is derived from an EMBL/GenBank/DDBJ whole genome shotgun (WGS) entry which is preliminary data.</text>
</comment>
<dbReference type="RefSeq" id="WP_282335488.1">
    <property type="nucleotide sequence ID" value="NZ_JASBRG010000007.1"/>
</dbReference>
<keyword evidence="2" id="KW-1185">Reference proteome</keyword>
<dbReference type="EMBL" id="JASBRG010000007">
    <property type="protein sequence ID" value="MDI3321380.1"/>
    <property type="molecule type" value="Genomic_DNA"/>
</dbReference>
<evidence type="ECO:0000313" key="2">
    <source>
        <dbReference type="Proteomes" id="UP001226434"/>
    </source>
</evidence>
<proteinExistence type="predicted"/>
<gene>
    <name evidence="1" type="ORF">QJ048_16415</name>
</gene>
<organism evidence="1 2">
    <name type="scientific">Pinibacter soli</name>
    <dbReference type="NCBI Taxonomy" id="3044211"/>
    <lineage>
        <taxon>Bacteria</taxon>
        <taxon>Pseudomonadati</taxon>
        <taxon>Bacteroidota</taxon>
        <taxon>Chitinophagia</taxon>
        <taxon>Chitinophagales</taxon>
        <taxon>Chitinophagaceae</taxon>
        <taxon>Pinibacter</taxon>
    </lineage>
</organism>
<protein>
    <submittedName>
        <fullName evidence="1">Uncharacterized protein</fullName>
    </submittedName>
</protein>
<dbReference type="Proteomes" id="UP001226434">
    <property type="component" value="Unassembled WGS sequence"/>
</dbReference>
<sequence length="69" mass="7426">MDTKEKNIAKYKLALCLSNIIAENKSGGKVNSINSLRKLAASSGLEYAIVQRISSGKKDPQFTTAPSII</sequence>